<comment type="caution">
    <text evidence="1">The sequence shown here is derived from an EMBL/GenBank/DDBJ whole genome shotgun (WGS) entry which is preliminary data.</text>
</comment>
<organism evidence="1 2">
    <name type="scientific">Eumeta variegata</name>
    <name type="common">Bagworm moth</name>
    <name type="synonym">Eumeta japonica</name>
    <dbReference type="NCBI Taxonomy" id="151549"/>
    <lineage>
        <taxon>Eukaryota</taxon>
        <taxon>Metazoa</taxon>
        <taxon>Ecdysozoa</taxon>
        <taxon>Arthropoda</taxon>
        <taxon>Hexapoda</taxon>
        <taxon>Insecta</taxon>
        <taxon>Pterygota</taxon>
        <taxon>Neoptera</taxon>
        <taxon>Endopterygota</taxon>
        <taxon>Lepidoptera</taxon>
        <taxon>Glossata</taxon>
        <taxon>Ditrysia</taxon>
        <taxon>Tineoidea</taxon>
        <taxon>Psychidae</taxon>
        <taxon>Oiketicinae</taxon>
        <taxon>Eumeta</taxon>
    </lineage>
</organism>
<keyword evidence="2" id="KW-1185">Reference proteome</keyword>
<evidence type="ECO:0000313" key="1">
    <source>
        <dbReference type="EMBL" id="GBP20380.1"/>
    </source>
</evidence>
<dbReference type="Proteomes" id="UP000299102">
    <property type="component" value="Unassembled WGS sequence"/>
</dbReference>
<dbReference type="EMBL" id="BGZK01000118">
    <property type="protein sequence ID" value="GBP20380.1"/>
    <property type="molecule type" value="Genomic_DNA"/>
</dbReference>
<gene>
    <name evidence="1" type="ORF">EVAR_14629_1</name>
</gene>
<proteinExistence type="predicted"/>
<sequence length="308" mass="34725">MCETHGLMYPADNEANGLLRLKRFLDDSPIVEIDFDTGPVLGLDPGRTSVPVLVTFLIAVSSSVSMPAQGHRSVYYAYRKISPLWHTWTRATAISLTRYPFGTCVTQAVIPVVGYDSADRDNRAGRGRRRPLRQVKTPFPAPHLIYSLHMLKDAGFSESIPTTFVLKHKELRWPTLASSPPLAQSPSIRYFILFLEAANSLVVPLRLRVSMGGSDHLFYDESHTKQRNRITFECKISLRGRRARQYTSDSSRLIIVIRSTALDPLLFTAYYVNIDFIGAALLRLQTTHKGDGDDQFSLRKAIRIRTSE</sequence>
<dbReference type="AlphaFoldDB" id="A0A4C1U292"/>
<reference evidence="1 2" key="1">
    <citation type="journal article" date="2019" name="Commun. Biol.">
        <title>The bagworm genome reveals a unique fibroin gene that provides high tensile strength.</title>
        <authorList>
            <person name="Kono N."/>
            <person name="Nakamura H."/>
            <person name="Ohtoshi R."/>
            <person name="Tomita M."/>
            <person name="Numata K."/>
            <person name="Arakawa K."/>
        </authorList>
    </citation>
    <scope>NUCLEOTIDE SEQUENCE [LARGE SCALE GENOMIC DNA]</scope>
</reference>
<accession>A0A4C1U292</accession>
<name>A0A4C1U292_EUMVA</name>
<protein>
    <submittedName>
        <fullName evidence="1">Uncharacterized protein</fullName>
    </submittedName>
</protein>
<evidence type="ECO:0000313" key="2">
    <source>
        <dbReference type="Proteomes" id="UP000299102"/>
    </source>
</evidence>